<dbReference type="AlphaFoldDB" id="A0A2T6ZDB1"/>
<feature type="compositionally biased region" description="Low complexity" evidence="1">
    <location>
        <begin position="47"/>
        <end position="83"/>
    </location>
</feature>
<dbReference type="OrthoDB" id="3692311at2759"/>
<organism evidence="2 3">
    <name type="scientific">Tuber borchii</name>
    <name type="common">White truffle</name>
    <dbReference type="NCBI Taxonomy" id="42251"/>
    <lineage>
        <taxon>Eukaryota</taxon>
        <taxon>Fungi</taxon>
        <taxon>Dikarya</taxon>
        <taxon>Ascomycota</taxon>
        <taxon>Pezizomycotina</taxon>
        <taxon>Pezizomycetes</taxon>
        <taxon>Pezizales</taxon>
        <taxon>Tuberaceae</taxon>
        <taxon>Tuber</taxon>
    </lineage>
</organism>
<name>A0A2T6ZDB1_TUBBO</name>
<dbReference type="EMBL" id="NESQ01000374">
    <property type="protein sequence ID" value="PUU73459.1"/>
    <property type="molecule type" value="Genomic_DNA"/>
</dbReference>
<gene>
    <name evidence="2" type="ORF">B9Z19DRAFT_1068954</name>
</gene>
<feature type="region of interest" description="Disordered" evidence="1">
    <location>
        <begin position="106"/>
        <end position="133"/>
    </location>
</feature>
<comment type="caution">
    <text evidence="2">The sequence shown here is derived from an EMBL/GenBank/DDBJ whole genome shotgun (WGS) entry which is preliminary data.</text>
</comment>
<sequence length="308" mass="32441">MANPCPTPYSYYKCSNPPFAGCCSVDPCSGLGCPLDSQYGSFVSTAPPITPASATPHPTETAQPSSSRSITSLTTLRNTRTITGPDGTVSTATSLIVSTAGLDATVSSTQQSPTASSTQLGGKGPGHSSSPPIVHYRDINWRVLIIFFYRRRRRRKSENSAGDLPTHGSVPEPTLDDGSATDERGGFLARLKRPRPTSIAKTTIELDSSPSTTHPEELPSPSFPSEHNSVIPGFAELPISSVSDLSSADRGVYSSTNVSTVSTGAVVSPHDTLRGGGRPAMMPNMVPGGRGRRKHTLSWQSFETGDGH</sequence>
<reference evidence="2 3" key="1">
    <citation type="submission" date="2017-04" db="EMBL/GenBank/DDBJ databases">
        <title>Draft genome sequence of Tuber borchii Vittad., a whitish edible truffle.</title>
        <authorList>
            <consortium name="DOE Joint Genome Institute"/>
            <person name="Murat C."/>
            <person name="Kuo A."/>
            <person name="Barry K.W."/>
            <person name="Clum A."/>
            <person name="Dockter R.B."/>
            <person name="Fauchery L."/>
            <person name="Iotti M."/>
            <person name="Kohler A."/>
            <person name="Labutti K."/>
            <person name="Lindquist E.A."/>
            <person name="Lipzen A."/>
            <person name="Ohm R.A."/>
            <person name="Wang M."/>
            <person name="Grigoriev I.V."/>
            <person name="Zambonelli A."/>
            <person name="Martin F.M."/>
        </authorList>
    </citation>
    <scope>NUCLEOTIDE SEQUENCE [LARGE SCALE GENOMIC DNA]</scope>
    <source>
        <strain evidence="2 3">Tbo3840</strain>
    </source>
</reference>
<evidence type="ECO:0000256" key="1">
    <source>
        <dbReference type="SAM" id="MobiDB-lite"/>
    </source>
</evidence>
<feature type="compositionally biased region" description="Polar residues" evidence="1">
    <location>
        <begin position="199"/>
        <end position="213"/>
    </location>
</feature>
<feature type="region of interest" description="Disordered" evidence="1">
    <location>
        <begin position="264"/>
        <end position="295"/>
    </location>
</feature>
<feature type="region of interest" description="Disordered" evidence="1">
    <location>
        <begin position="47"/>
        <end position="87"/>
    </location>
</feature>
<dbReference type="STRING" id="42251.A0A2T6ZDB1"/>
<proteinExistence type="predicted"/>
<accession>A0A2T6ZDB1</accession>
<protein>
    <submittedName>
        <fullName evidence="2">Uncharacterized protein</fullName>
    </submittedName>
</protein>
<dbReference type="Proteomes" id="UP000244722">
    <property type="component" value="Unassembled WGS sequence"/>
</dbReference>
<evidence type="ECO:0000313" key="2">
    <source>
        <dbReference type="EMBL" id="PUU73459.1"/>
    </source>
</evidence>
<keyword evidence="3" id="KW-1185">Reference proteome</keyword>
<feature type="region of interest" description="Disordered" evidence="1">
    <location>
        <begin position="156"/>
        <end position="229"/>
    </location>
</feature>
<evidence type="ECO:0000313" key="3">
    <source>
        <dbReference type="Proteomes" id="UP000244722"/>
    </source>
</evidence>
<feature type="compositionally biased region" description="Low complexity" evidence="1">
    <location>
        <begin position="107"/>
        <end position="119"/>
    </location>
</feature>